<protein>
    <submittedName>
        <fullName evidence="1">Uncharacterized protein</fullName>
    </submittedName>
</protein>
<accession>A0A564RWT6</accession>
<evidence type="ECO:0000313" key="2">
    <source>
        <dbReference type="Proteomes" id="UP000319252"/>
    </source>
</evidence>
<dbReference type="EMBL" id="CABHML010000012">
    <property type="protein sequence ID" value="VUW82135.1"/>
    <property type="molecule type" value="Genomic_DNA"/>
</dbReference>
<dbReference type="AlphaFoldDB" id="A0A564RWT6"/>
<dbReference type="Proteomes" id="UP000319252">
    <property type="component" value="Unassembled WGS sequence"/>
</dbReference>
<name>A0A564RWT6_BIFLI</name>
<proteinExistence type="predicted"/>
<sequence length="76" mass="8502">MVRGLPHGGGAIGRSIWHTLAGIWHIGPHPQKASGPWNNSKGHLRLIAPEHYSSKINLRVRRPQFEAEDALKYVEC</sequence>
<evidence type="ECO:0000313" key="1">
    <source>
        <dbReference type="EMBL" id="VUW82135.1"/>
    </source>
</evidence>
<organism evidence="1 2">
    <name type="scientific">Bifidobacterium longum subsp. infantis</name>
    <dbReference type="NCBI Taxonomy" id="1682"/>
    <lineage>
        <taxon>Bacteria</taxon>
        <taxon>Bacillati</taxon>
        <taxon>Actinomycetota</taxon>
        <taxon>Actinomycetes</taxon>
        <taxon>Bifidobacteriales</taxon>
        <taxon>Bifidobacteriaceae</taxon>
        <taxon>Bifidobacterium</taxon>
    </lineage>
</organism>
<reference evidence="1 2" key="1">
    <citation type="submission" date="2019-07" db="EMBL/GenBank/DDBJ databases">
        <authorList>
            <person name="Chang H.-W."/>
            <person name="Raman A."/>
            <person name="Venkatesh S."/>
            <person name="Gehrig J."/>
        </authorList>
    </citation>
    <scope>NUCLEOTIDE SEQUENCE [LARGE SCALE GENOMIC DNA]</scope>
    <source>
        <strain evidence="1">B.longum_ssp_infantis_4</strain>
    </source>
</reference>
<gene>
    <name evidence="1" type="ORF">BLONGUMMC1_00069</name>
</gene>